<evidence type="ECO:0000313" key="1">
    <source>
        <dbReference type="EMBL" id="ESA09599.1"/>
    </source>
</evidence>
<accession>U9TN56</accession>
<gene>
    <name evidence="1" type="ORF">GLOINDRAFT_97730</name>
</gene>
<organism evidence="1">
    <name type="scientific">Rhizophagus irregularis (strain DAOM 181602 / DAOM 197198 / MUCL 43194)</name>
    <name type="common">Arbuscular mycorrhizal fungus</name>
    <name type="synonym">Glomus intraradices</name>
    <dbReference type="NCBI Taxonomy" id="747089"/>
    <lineage>
        <taxon>Eukaryota</taxon>
        <taxon>Fungi</taxon>
        <taxon>Fungi incertae sedis</taxon>
        <taxon>Mucoromycota</taxon>
        <taxon>Glomeromycotina</taxon>
        <taxon>Glomeromycetes</taxon>
        <taxon>Glomerales</taxon>
        <taxon>Glomeraceae</taxon>
        <taxon>Rhizophagus</taxon>
    </lineage>
</organism>
<reference evidence="1" key="1">
    <citation type="submission" date="2013-07" db="EMBL/GenBank/DDBJ databases">
        <title>The genome of an arbuscular mycorrhizal fungus provides insights into the evolution of the oldest plant symbiosis.</title>
        <authorList>
            <consortium name="DOE Joint Genome Institute"/>
            <person name="Tisserant E."/>
            <person name="Malbreil M."/>
            <person name="Kuo A."/>
            <person name="Kohler A."/>
            <person name="Symeonidi A."/>
            <person name="Balestrini R."/>
            <person name="Charron P."/>
            <person name="Duensing N."/>
            <person name="Frei-dit-Frey N."/>
            <person name="Gianinazzi-Pearson V."/>
            <person name="Gilbert B."/>
            <person name="Handa Y."/>
            <person name="Hijri M."/>
            <person name="Kaul R."/>
            <person name="Kawaguchi M."/>
            <person name="Krajinski F."/>
            <person name="Lammers P."/>
            <person name="Lapierre D."/>
            <person name="Masclaux F.G."/>
            <person name="Murat C."/>
            <person name="Morin E."/>
            <person name="Ndikumana S."/>
            <person name="Pagni M."/>
            <person name="Petitpierre D."/>
            <person name="Requena N."/>
            <person name="Rosikiewicz P."/>
            <person name="Riley R."/>
            <person name="Saito K."/>
            <person name="San Clemente H."/>
            <person name="Shapiro H."/>
            <person name="van Tuinen D."/>
            <person name="Becard G."/>
            <person name="Bonfante P."/>
            <person name="Paszkowski U."/>
            <person name="Shachar-Hill Y."/>
            <person name="Young J.P."/>
            <person name="Sanders I.R."/>
            <person name="Henrissat B."/>
            <person name="Rensing S.A."/>
            <person name="Grigoriev I.V."/>
            <person name="Corradi N."/>
            <person name="Roux C."/>
            <person name="Martin F."/>
        </authorList>
    </citation>
    <scope>NUCLEOTIDE SEQUENCE</scope>
    <source>
        <strain evidence="1">DAOM 197198</strain>
    </source>
</reference>
<feature type="non-terminal residue" evidence="1">
    <location>
        <position position="1"/>
    </location>
</feature>
<proteinExistence type="predicted"/>
<dbReference type="AlphaFoldDB" id="U9TN56"/>
<sequence length="141" mass="16779">LPDSLGPLDRLSFRKSFQIGVYDRLVYSWEQTRIFERNRFQNTVFTQTRWAEVDKVNNEMMLRRDSVFQFSWSDRKNGIEGEKHCKDGLCNNLNLTDRMVVDSDETRDMEKNEPIDQVLGLWICSWVIGWFGSLEFALMNR</sequence>
<dbReference type="HOGENOM" id="CLU_1830041_0_0_1"/>
<protein>
    <submittedName>
        <fullName evidence="1">Uncharacterized protein</fullName>
    </submittedName>
</protein>
<dbReference type="EMBL" id="KI287911">
    <property type="protein sequence ID" value="ESA09599.1"/>
    <property type="molecule type" value="Genomic_DNA"/>
</dbReference>
<name>U9TN56_RHIID</name>